<reference evidence="2 3" key="1">
    <citation type="submission" date="2016-05" db="EMBL/GenBank/DDBJ databases">
        <title>Comparative analysis of secretome profiles of manganese(II)-oxidizing ascomycete fungi.</title>
        <authorList>
            <consortium name="DOE Joint Genome Institute"/>
            <person name="Zeiner C.A."/>
            <person name="Purvine S.O."/>
            <person name="Zink E.M."/>
            <person name="Wu S."/>
            <person name="Pasa-Tolic L."/>
            <person name="Chaput D.L."/>
            <person name="Haridas S."/>
            <person name="Grigoriev I.V."/>
            <person name="Santelli C.M."/>
            <person name="Hansel C.M."/>
        </authorList>
    </citation>
    <scope>NUCLEOTIDE SEQUENCE [LARGE SCALE GENOMIC DNA]</scope>
    <source>
        <strain evidence="2 3">AP3s5-JAC2a</strain>
    </source>
</reference>
<proteinExistence type="predicted"/>
<name>A0A177BUT5_9PLEO</name>
<dbReference type="InterPro" id="IPR052895">
    <property type="entry name" value="HetReg/Transcr_Mod"/>
</dbReference>
<dbReference type="Proteomes" id="UP000077069">
    <property type="component" value="Unassembled WGS sequence"/>
</dbReference>
<dbReference type="Pfam" id="PF06985">
    <property type="entry name" value="HET"/>
    <property type="match status" value="1"/>
</dbReference>
<dbReference type="RefSeq" id="XP_018029599.1">
    <property type="nucleotide sequence ID" value="XM_018179646.1"/>
</dbReference>
<gene>
    <name evidence="2" type="ORF">CC84DRAFT_1169379</name>
</gene>
<sequence>MAGNISALQALPIDASGTSIRLLKVEPKSRDRFQSQSKELLSLSTEVFGLDDRARYHAYRALSYTWGPPEPTKAIALNGIVIRIRKNLFDFLDMYAHEQPDECKYLWIDQLCIDQNNTQERNHQVGIMHRIYAEAYEVVAWLGLDEDGSERVMKCLSGFSDVAFLGDSRLRGVMKDDKRKMLLENFEAVKALLGRDYWGRLWIIQEVLLAVRLKVYCGRLHCDGADFESLLGLMMIANDRIPRGTQTNIFGEEMWQSNPITYRNSLLANMDISEALLRFSEASCVDPRDKIFGLGAIISSSHDLTIDYGMSCEEVYMDTCCKLYETDRREVAYEALRCLSVQAKLHVSLELASDIEQLVRLKKWPENSSRHLEIFRKYLQRYSAVDAAPSVSAS</sequence>
<dbReference type="EMBL" id="KV441562">
    <property type="protein sequence ID" value="OAF99233.1"/>
    <property type="molecule type" value="Genomic_DNA"/>
</dbReference>
<dbReference type="InterPro" id="IPR010730">
    <property type="entry name" value="HET"/>
</dbReference>
<dbReference type="PANTHER" id="PTHR24148:SF73">
    <property type="entry name" value="HET DOMAIN PROTEIN (AFU_ORTHOLOGUE AFUA_8G01020)"/>
    <property type="match status" value="1"/>
</dbReference>
<feature type="domain" description="Heterokaryon incompatibility" evidence="1">
    <location>
        <begin position="59"/>
        <end position="206"/>
    </location>
</feature>
<protein>
    <submittedName>
        <fullName evidence="2">HET-domain-containing protein</fullName>
    </submittedName>
</protein>
<dbReference type="PANTHER" id="PTHR24148">
    <property type="entry name" value="ANKYRIN REPEAT DOMAIN-CONTAINING PROTEIN 39 HOMOLOG-RELATED"/>
    <property type="match status" value="1"/>
</dbReference>
<dbReference type="InParanoid" id="A0A177BUT5"/>
<dbReference type="OrthoDB" id="194358at2759"/>
<evidence type="ECO:0000313" key="3">
    <source>
        <dbReference type="Proteomes" id="UP000077069"/>
    </source>
</evidence>
<dbReference type="GeneID" id="28763132"/>
<keyword evidence="3" id="KW-1185">Reference proteome</keyword>
<evidence type="ECO:0000313" key="2">
    <source>
        <dbReference type="EMBL" id="OAF99233.1"/>
    </source>
</evidence>
<organism evidence="2 3">
    <name type="scientific">Paraphaeosphaeria sporulosa</name>
    <dbReference type="NCBI Taxonomy" id="1460663"/>
    <lineage>
        <taxon>Eukaryota</taxon>
        <taxon>Fungi</taxon>
        <taxon>Dikarya</taxon>
        <taxon>Ascomycota</taxon>
        <taxon>Pezizomycotina</taxon>
        <taxon>Dothideomycetes</taxon>
        <taxon>Pleosporomycetidae</taxon>
        <taxon>Pleosporales</taxon>
        <taxon>Massarineae</taxon>
        <taxon>Didymosphaeriaceae</taxon>
        <taxon>Paraphaeosphaeria</taxon>
    </lineage>
</organism>
<dbReference type="STRING" id="1460663.A0A177BUT5"/>
<evidence type="ECO:0000259" key="1">
    <source>
        <dbReference type="Pfam" id="PF06985"/>
    </source>
</evidence>
<dbReference type="AlphaFoldDB" id="A0A177BUT5"/>
<accession>A0A177BUT5</accession>